<evidence type="ECO:0000313" key="2">
    <source>
        <dbReference type="Proteomes" id="UP001528912"/>
    </source>
</evidence>
<keyword evidence="2" id="KW-1185">Reference proteome</keyword>
<gene>
    <name evidence="1" type="ORF">P4R38_19380</name>
</gene>
<dbReference type="EMBL" id="JAROAV010000055">
    <property type="protein sequence ID" value="MDF8266418.1"/>
    <property type="molecule type" value="Genomic_DNA"/>
</dbReference>
<dbReference type="Proteomes" id="UP001528912">
    <property type="component" value="Unassembled WGS sequence"/>
</dbReference>
<evidence type="ECO:0000313" key="1">
    <source>
        <dbReference type="EMBL" id="MDF8266418.1"/>
    </source>
</evidence>
<organism evidence="1 2">
    <name type="scientific">Luteipulveratus flavus</name>
    <dbReference type="NCBI Taxonomy" id="3031728"/>
    <lineage>
        <taxon>Bacteria</taxon>
        <taxon>Bacillati</taxon>
        <taxon>Actinomycetota</taxon>
        <taxon>Actinomycetes</taxon>
        <taxon>Micrococcales</taxon>
        <taxon>Dermacoccaceae</taxon>
        <taxon>Luteipulveratus</taxon>
    </lineage>
</organism>
<evidence type="ECO:0008006" key="3">
    <source>
        <dbReference type="Google" id="ProtNLM"/>
    </source>
</evidence>
<dbReference type="RefSeq" id="WP_277193615.1">
    <property type="nucleotide sequence ID" value="NZ_JAROAV010000055.1"/>
</dbReference>
<reference evidence="1 2" key="1">
    <citation type="submission" date="2023-03" db="EMBL/GenBank/DDBJ databases">
        <title>YIM 133296 draft genome.</title>
        <authorList>
            <person name="Xiong L."/>
        </authorList>
    </citation>
    <scope>NUCLEOTIDE SEQUENCE [LARGE SCALE GENOMIC DNA]</scope>
    <source>
        <strain evidence="1 2">YIM 133296</strain>
    </source>
</reference>
<accession>A0ABT6CBY4</accession>
<proteinExistence type="predicted"/>
<comment type="caution">
    <text evidence="1">The sequence shown here is derived from an EMBL/GenBank/DDBJ whole genome shotgun (WGS) entry which is preliminary data.</text>
</comment>
<sequence>MAVGEVTARGRLWTALIETGSASVLDGAASLVAAGLTGFSLRTIDVSVPPGRRPPRPVGVTVHQLRDVGSVVDRAPPRSSVVVGLADGRSAIVAGARGRVPGTPGGLLPRVETARAAVRAALWARSDREAALVLAMVVQQRLVDPAALSAQWAVLRRGRRSRLIDVVVQDICNGARALSELDFAAECRRRGLPRPSRQSVRRLPGRTAYLDVEFEQYGFAVEIDGAHHGGAERTTSDALRQNDVVIAGTQVLRIPVLGYRLRRDEFMDQVEQCLVARGWRRSVCLTERSSAR</sequence>
<name>A0ABT6CBY4_9MICO</name>
<protein>
    <recommendedName>
        <fullName evidence="3">DUF559 domain-containing protein</fullName>
    </recommendedName>
</protein>